<evidence type="ECO:0000313" key="2">
    <source>
        <dbReference type="Proteomes" id="UP000093053"/>
    </source>
</evidence>
<keyword evidence="2" id="KW-1185">Reference proteome</keyword>
<dbReference type="Gene3D" id="3.90.1200.10">
    <property type="match status" value="1"/>
</dbReference>
<dbReference type="SUPFAM" id="SSF56112">
    <property type="entry name" value="Protein kinase-like (PK-like)"/>
    <property type="match status" value="1"/>
</dbReference>
<dbReference type="OrthoDB" id="3638028at2"/>
<dbReference type="EMBL" id="CP016793">
    <property type="protein sequence ID" value="ANZ40963.1"/>
    <property type="molecule type" value="Genomic_DNA"/>
</dbReference>
<sequence length="273" mass="28904">MITVDLDRTTTRLATRWGLELGAPFEGGSSAAVLRCRWPDGTPAVLKVGEDRALGERQHAALALFAPSGRVPAVLAFDEESGAVVLEEVRPGTLAEDLPAHALPALWAGLLAALHGVGVPERIGTLRERCEEAFARVGRRLHNPVVAARISPLDWTRAMQKCARLLDTTRTPVLLHGDLHPGNALDGGPARGLLAVDPKTCVGDPCFDAVDLVVMGAGHEGVEARCAAIAAACDLDGDRLFAWARVIAPFFVVAHATNGAPEPVVDELVQLLR</sequence>
<gene>
    <name evidence="1" type="ORF">BBK82_38255</name>
</gene>
<dbReference type="STRING" id="1586287.BBK82_38255"/>
<organism evidence="1 2">
    <name type="scientific">Lentzea guizhouensis</name>
    <dbReference type="NCBI Taxonomy" id="1586287"/>
    <lineage>
        <taxon>Bacteria</taxon>
        <taxon>Bacillati</taxon>
        <taxon>Actinomycetota</taxon>
        <taxon>Actinomycetes</taxon>
        <taxon>Pseudonocardiales</taxon>
        <taxon>Pseudonocardiaceae</taxon>
        <taxon>Lentzea</taxon>
    </lineage>
</organism>
<reference evidence="1 2" key="1">
    <citation type="submission" date="2016-07" db="EMBL/GenBank/DDBJ databases">
        <title>Complete genome sequence of the Lentzea guizhouensis DHS C013.</title>
        <authorList>
            <person name="Cao C."/>
        </authorList>
    </citation>
    <scope>NUCLEOTIDE SEQUENCE [LARGE SCALE GENOMIC DNA]</scope>
    <source>
        <strain evidence="1 2">DHS C013</strain>
    </source>
</reference>
<keyword evidence="1" id="KW-0808">Transferase</keyword>
<dbReference type="GO" id="GO:0019748">
    <property type="term" value="P:secondary metabolic process"/>
    <property type="evidence" value="ECO:0007669"/>
    <property type="project" value="InterPro"/>
</dbReference>
<proteinExistence type="predicted"/>
<dbReference type="GO" id="GO:0016773">
    <property type="term" value="F:phosphotransferase activity, alcohol group as acceptor"/>
    <property type="evidence" value="ECO:0007669"/>
    <property type="project" value="InterPro"/>
</dbReference>
<dbReference type="InterPro" id="IPR006748">
    <property type="entry name" value="NH2Glyco/OHUrea_AB-resist_kin"/>
</dbReference>
<dbReference type="Pfam" id="PF04655">
    <property type="entry name" value="APH_6_hur"/>
    <property type="match status" value="1"/>
</dbReference>
<accession>A0A1B2HTD0</accession>
<dbReference type="Proteomes" id="UP000093053">
    <property type="component" value="Chromosome"/>
</dbReference>
<dbReference type="KEGG" id="led:BBK82_38255"/>
<protein>
    <submittedName>
        <fullName evidence="1">Aminoglycoside phosphotransferase</fullName>
    </submittedName>
</protein>
<name>A0A1B2HTD0_9PSEU</name>
<dbReference type="InterPro" id="IPR011009">
    <property type="entry name" value="Kinase-like_dom_sf"/>
</dbReference>
<dbReference type="AlphaFoldDB" id="A0A1B2HTD0"/>
<evidence type="ECO:0000313" key="1">
    <source>
        <dbReference type="EMBL" id="ANZ40963.1"/>
    </source>
</evidence>